<feature type="compositionally biased region" description="Basic and acidic residues" evidence="1">
    <location>
        <begin position="26"/>
        <end position="49"/>
    </location>
</feature>
<dbReference type="Proteomes" id="UP000243723">
    <property type="component" value="Unassembled WGS sequence"/>
</dbReference>
<dbReference type="EMBL" id="NHZQ01000412">
    <property type="protein sequence ID" value="PSK37430.1"/>
    <property type="molecule type" value="Genomic_DNA"/>
</dbReference>
<feature type="region of interest" description="Disordered" evidence="1">
    <location>
        <begin position="1"/>
        <end position="74"/>
    </location>
</feature>
<sequence length="506" mass="58674">MPPKRLAPGEERSLSTNPNTVRERKRRQERDPETAKFEKAKQADNEYLRAHIKKFKSTHPYKSAVNKSDQDKLEVEERERLINKRKQDGKWHELFQQPSPANSPAQAPPTWQTAVKAQSLPQSDRDLQAELEDLRKEGLMQDISEDQAVVEKLTNNIIADFATPDHTEPFKEQCKPYVQYRLQKVHQVWLRDRQEAFGIWRTARSAWIEATVSCAAKVNYLAELGDECSNLAEFEGLLWDFFQTLHSGEKQVYDILRIDKEHMQSLESNEQIYHIRAEIMASFQQGVPQLCDEETLIGRELRAYVDSFELGELDINGIGDEDDLCEHIATILNENLPTSFADYFKLSTRTLKPSDIFDEIEINVWRNMAVWEEALLGEPYPGPTYWWDACSQEEVDKFTALDDPSNMAQITYTIIVEDPHINRIPKYLYDMIGDVNGPRPLLLRSAEMLPSFEYHIQHVHHRRSLWDQAVQDLKGQPRQSMGLIQFDEDAADPADMMEHDVDNTDE</sequence>
<dbReference type="AlphaFoldDB" id="A0A2P7YNA9"/>
<evidence type="ECO:0000256" key="1">
    <source>
        <dbReference type="SAM" id="MobiDB-lite"/>
    </source>
</evidence>
<protein>
    <submittedName>
        <fullName evidence="2">Uncharacterized protein</fullName>
    </submittedName>
</protein>
<feature type="region of interest" description="Disordered" evidence="1">
    <location>
        <begin position="487"/>
        <end position="506"/>
    </location>
</feature>
<gene>
    <name evidence="2" type="ORF">B9Z65_2172</name>
</gene>
<proteinExistence type="predicted"/>
<feature type="compositionally biased region" description="Basic residues" evidence="1">
    <location>
        <begin position="50"/>
        <end position="59"/>
    </location>
</feature>
<accession>A0A2P7YNA9</accession>
<reference evidence="2 3" key="1">
    <citation type="submission" date="2017-05" db="EMBL/GenBank/DDBJ databases">
        <title>Draft genome sequence of Elsinoe australis.</title>
        <authorList>
            <person name="Cheng Q."/>
        </authorList>
    </citation>
    <scope>NUCLEOTIDE SEQUENCE [LARGE SCALE GENOMIC DNA]</scope>
    <source>
        <strain evidence="2 3">NL1</strain>
    </source>
</reference>
<name>A0A2P7YNA9_9PEZI</name>
<feature type="compositionally biased region" description="Basic and acidic residues" evidence="1">
    <location>
        <begin position="496"/>
        <end position="506"/>
    </location>
</feature>
<evidence type="ECO:0000313" key="3">
    <source>
        <dbReference type="Proteomes" id="UP000243723"/>
    </source>
</evidence>
<organism evidence="2 3">
    <name type="scientific">Elsinoe australis</name>
    <dbReference type="NCBI Taxonomy" id="40998"/>
    <lineage>
        <taxon>Eukaryota</taxon>
        <taxon>Fungi</taxon>
        <taxon>Dikarya</taxon>
        <taxon>Ascomycota</taxon>
        <taxon>Pezizomycotina</taxon>
        <taxon>Dothideomycetes</taxon>
        <taxon>Dothideomycetidae</taxon>
        <taxon>Myriangiales</taxon>
        <taxon>Elsinoaceae</taxon>
        <taxon>Elsinoe</taxon>
    </lineage>
</organism>
<evidence type="ECO:0000313" key="2">
    <source>
        <dbReference type="EMBL" id="PSK37430.1"/>
    </source>
</evidence>
<keyword evidence="3" id="KW-1185">Reference proteome</keyword>
<comment type="caution">
    <text evidence="2">The sequence shown here is derived from an EMBL/GenBank/DDBJ whole genome shotgun (WGS) entry which is preliminary data.</text>
</comment>